<dbReference type="AlphaFoldDB" id="A0A939JYR1"/>
<protein>
    <submittedName>
        <fullName evidence="1">Uncharacterized protein</fullName>
    </submittedName>
</protein>
<evidence type="ECO:0000313" key="2">
    <source>
        <dbReference type="Proteomes" id="UP000664795"/>
    </source>
</evidence>
<sequence>MSFYDNIRIASAQLPLTPADVDRLGVGMITFQTKSLEDKYGVYDITGEGYLETVAAMSASEWESKTRWHEVRLVDAHGYVVFYTVVDDHWFCFKARFREGRMTEVFRLGHRPEVHSRTCTWELEIPLDELKPAYDAEAIRYELSQLDAREWAHMETELADFEQQFPNEDCQ</sequence>
<comment type="caution">
    <text evidence="1">The sequence shown here is derived from an EMBL/GenBank/DDBJ whole genome shotgun (WGS) entry which is preliminary data.</text>
</comment>
<proteinExistence type="predicted"/>
<accession>A0A939JYR1</accession>
<dbReference type="EMBL" id="JAFMYU010000002">
    <property type="protein sequence ID" value="MBO0930131.1"/>
    <property type="molecule type" value="Genomic_DNA"/>
</dbReference>
<evidence type="ECO:0000313" key="1">
    <source>
        <dbReference type="EMBL" id="MBO0930131.1"/>
    </source>
</evidence>
<dbReference type="Proteomes" id="UP000664795">
    <property type="component" value="Unassembled WGS sequence"/>
</dbReference>
<organism evidence="1 2">
    <name type="scientific">Fibrella aquatilis</name>
    <dbReference type="NCBI Taxonomy" id="2817059"/>
    <lineage>
        <taxon>Bacteria</taxon>
        <taxon>Pseudomonadati</taxon>
        <taxon>Bacteroidota</taxon>
        <taxon>Cytophagia</taxon>
        <taxon>Cytophagales</taxon>
        <taxon>Spirosomataceae</taxon>
        <taxon>Fibrella</taxon>
    </lineage>
</organism>
<gene>
    <name evidence="1" type="ORF">J2I48_03955</name>
</gene>
<dbReference type="RefSeq" id="WP_207334093.1">
    <property type="nucleotide sequence ID" value="NZ_JAFMYU010000002.1"/>
</dbReference>
<reference evidence="1 2" key="1">
    <citation type="submission" date="2021-03" db="EMBL/GenBank/DDBJ databases">
        <title>Fibrella sp. HMF5036 genome sequencing and assembly.</title>
        <authorList>
            <person name="Kang H."/>
            <person name="Kim H."/>
            <person name="Bae S."/>
            <person name="Joh K."/>
        </authorList>
    </citation>
    <scope>NUCLEOTIDE SEQUENCE [LARGE SCALE GENOMIC DNA]</scope>
    <source>
        <strain evidence="1 2">HMF5036</strain>
    </source>
</reference>
<name>A0A939JYR1_9BACT</name>
<keyword evidence="2" id="KW-1185">Reference proteome</keyword>